<proteinExistence type="predicted"/>
<gene>
    <name evidence="2" type="ordered locus">Mnod_3561</name>
</gene>
<dbReference type="OrthoDB" id="9757917at2"/>
<protein>
    <recommendedName>
        <fullName evidence="1">DUF559 domain-containing protein</fullName>
    </recommendedName>
</protein>
<dbReference type="STRING" id="460265.Mnod_3561"/>
<dbReference type="HOGENOM" id="CLU_1545846_0_0_5"/>
<dbReference type="SUPFAM" id="SSF52980">
    <property type="entry name" value="Restriction endonuclease-like"/>
    <property type="match status" value="1"/>
</dbReference>
<dbReference type="InterPro" id="IPR007569">
    <property type="entry name" value="DUF559"/>
</dbReference>
<reference evidence="2 3" key="1">
    <citation type="submission" date="2009-01" db="EMBL/GenBank/DDBJ databases">
        <title>Complete sequence of chromosome of Methylobacterium nodulans ORS 2060.</title>
        <authorList>
            <consortium name="US DOE Joint Genome Institute"/>
            <person name="Lucas S."/>
            <person name="Copeland A."/>
            <person name="Lapidus A."/>
            <person name="Glavina del Rio T."/>
            <person name="Dalin E."/>
            <person name="Tice H."/>
            <person name="Bruce D."/>
            <person name="Goodwin L."/>
            <person name="Pitluck S."/>
            <person name="Sims D."/>
            <person name="Brettin T."/>
            <person name="Detter J.C."/>
            <person name="Han C."/>
            <person name="Larimer F."/>
            <person name="Land M."/>
            <person name="Hauser L."/>
            <person name="Kyrpides N."/>
            <person name="Ivanova N."/>
            <person name="Marx C.J."/>
            <person name="Richardson P."/>
        </authorList>
    </citation>
    <scope>NUCLEOTIDE SEQUENCE [LARGE SCALE GENOMIC DNA]</scope>
    <source>
        <strain evidence="3">LMG 21967 / CNCM I-2342 / ORS 2060</strain>
    </source>
</reference>
<dbReference type="KEGG" id="mno:Mnod_3561"/>
<accession>B8INV5</accession>
<dbReference type="RefSeq" id="WP_015930129.1">
    <property type="nucleotide sequence ID" value="NC_011894.1"/>
</dbReference>
<dbReference type="EMBL" id="CP001349">
    <property type="protein sequence ID" value="ACL58471.1"/>
    <property type="molecule type" value="Genomic_DNA"/>
</dbReference>
<dbReference type="InterPro" id="IPR011335">
    <property type="entry name" value="Restrct_endonuc-II-like"/>
</dbReference>
<feature type="domain" description="DUF559" evidence="1">
    <location>
        <begin position="104"/>
        <end position="154"/>
    </location>
</feature>
<keyword evidence="3" id="KW-1185">Reference proteome</keyword>
<evidence type="ECO:0000313" key="3">
    <source>
        <dbReference type="Proteomes" id="UP000008207"/>
    </source>
</evidence>
<dbReference type="Proteomes" id="UP000008207">
    <property type="component" value="Chromosome"/>
</dbReference>
<organism evidence="2 3">
    <name type="scientific">Methylobacterium nodulans (strain LMG 21967 / CNCM I-2342 / ORS 2060)</name>
    <dbReference type="NCBI Taxonomy" id="460265"/>
    <lineage>
        <taxon>Bacteria</taxon>
        <taxon>Pseudomonadati</taxon>
        <taxon>Pseudomonadota</taxon>
        <taxon>Alphaproteobacteria</taxon>
        <taxon>Hyphomicrobiales</taxon>
        <taxon>Methylobacteriaceae</taxon>
        <taxon>Methylobacterium</taxon>
    </lineage>
</organism>
<sequence>MAFGIDKLATQIAEMVEAEIRSSFDGSARSIDSPIERLFLAAILGLCAHVPKYEQLGLGGCDRVPDAADFNHRGYLLLGRQVRVLDWPADFLLSVQRIEDGAVFRVVVECDGHEFHERTKEQAARDRSRDRALQARGCVVMRFTGSEVYRDPVRCACEALDWCLARMTEVPTT</sequence>
<evidence type="ECO:0000259" key="1">
    <source>
        <dbReference type="Pfam" id="PF04480"/>
    </source>
</evidence>
<dbReference type="Pfam" id="PF04480">
    <property type="entry name" value="DUF559"/>
    <property type="match status" value="1"/>
</dbReference>
<dbReference type="eggNOG" id="COG2852">
    <property type="taxonomic scope" value="Bacteria"/>
</dbReference>
<evidence type="ECO:0000313" key="2">
    <source>
        <dbReference type="EMBL" id="ACL58471.1"/>
    </source>
</evidence>
<name>B8INV5_METNO</name>
<dbReference type="Gene3D" id="3.40.960.10">
    <property type="entry name" value="VSR Endonuclease"/>
    <property type="match status" value="1"/>
</dbReference>
<dbReference type="AlphaFoldDB" id="B8INV5"/>